<accession>A0A4R0XFU4</accession>
<evidence type="ECO:0000256" key="1">
    <source>
        <dbReference type="SAM" id="MobiDB-lite"/>
    </source>
</evidence>
<protein>
    <recommendedName>
        <fullName evidence="2">Gp5/Type VI secretion system Vgr protein OB-fold domain-containing protein</fullName>
    </recommendedName>
</protein>
<organism evidence="3 4">
    <name type="scientific">Paraburkholderia steynii</name>
    <dbReference type="NCBI Taxonomy" id="1245441"/>
    <lineage>
        <taxon>Bacteria</taxon>
        <taxon>Pseudomonadati</taxon>
        <taxon>Pseudomonadota</taxon>
        <taxon>Betaproteobacteria</taxon>
        <taxon>Burkholderiales</taxon>
        <taxon>Burkholderiaceae</taxon>
        <taxon>Paraburkholderia</taxon>
    </lineage>
</organism>
<sequence>MIDNLLNQIRAHAQMAQGEKTTHRVGQVTAYDPSKYSVKVKMWPDTQESLGWIPLASTYIGNGWGLVAGPSIGDQVMIAFDREDQDAGVVVGRFFTDVEQPPAAPSGDFWLVHKSGSLLKFHGDGSVELTANATLTYRAAQHHFIGPVQMDATLNVNQAISGEGGMSISGDNGSGHASTVTGNTNFVGGVTANGHDIGSTHQHINSGGSGLGGVPQ</sequence>
<evidence type="ECO:0000313" key="4">
    <source>
        <dbReference type="Proteomes" id="UP000294200"/>
    </source>
</evidence>
<comment type="caution">
    <text evidence="3">The sequence shown here is derived from an EMBL/GenBank/DDBJ whole genome shotgun (WGS) entry which is preliminary data.</text>
</comment>
<dbReference type="Proteomes" id="UP000294200">
    <property type="component" value="Unassembled WGS sequence"/>
</dbReference>
<proteinExistence type="predicted"/>
<name>A0A4R0XFU4_9BURK</name>
<feature type="compositionally biased region" description="Gly residues" evidence="1">
    <location>
        <begin position="207"/>
        <end position="216"/>
    </location>
</feature>
<feature type="domain" description="Gp5/Type VI secretion system Vgr protein OB-fold" evidence="2">
    <location>
        <begin position="26"/>
        <end position="95"/>
    </location>
</feature>
<gene>
    <name evidence="3" type="ORF">BZM27_06085</name>
</gene>
<dbReference type="EMBL" id="MWML01000013">
    <property type="protein sequence ID" value="TCG09366.1"/>
    <property type="molecule type" value="Genomic_DNA"/>
</dbReference>
<dbReference type="InterPro" id="IPR037026">
    <property type="entry name" value="Vgr_OB-fold_dom_sf"/>
</dbReference>
<reference evidence="3 4" key="1">
    <citation type="submission" date="2017-02" db="EMBL/GenBank/DDBJ databases">
        <title>Paraburkholderia sophoroidis sp. nov. and Paraburkholderia steynii sp. nov. rhizobial symbionts of the fynbos legume Hypocalyptus sophoroides.</title>
        <authorList>
            <person name="Steenkamp E.T."/>
            <person name="Beukes C.W."/>
            <person name="Van Zyl E."/>
            <person name="Avontuur J."/>
            <person name="Chan W.Y."/>
            <person name="Hassen A."/>
            <person name="Palmer M."/>
            <person name="Mthombeni L."/>
            <person name="Phalane F."/>
            <person name="Sereme K."/>
            <person name="Venter S.N."/>
        </authorList>
    </citation>
    <scope>NUCLEOTIDE SEQUENCE [LARGE SCALE GENOMIC DNA]</scope>
    <source>
        <strain evidence="3 4">HC1.1ba</strain>
    </source>
</reference>
<dbReference type="InterPro" id="IPR006531">
    <property type="entry name" value="Gp5/Vgr_OB"/>
</dbReference>
<evidence type="ECO:0000259" key="2">
    <source>
        <dbReference type="Pfam" id="PF04717"/>
    </source>
</evidence>
<dbReference type="AlphaFoldDB" id="A0A4R0XFU4"/>
<evidence type="ECO:0000313" key="3">
    <source>
        <dbReference type="EMBL" id="TCG09366.1"/>
    </source>
</evidence>
<dbReference type="SUPFAM" id="SSF69255">
    <property type="entry name" value="gp5 N-terminal domain-like"/>
    <property type="match status" value="1"/>
</dbReference>
<keyword evidence="4" id="KW-1185">Reference proteome</keyword>
<dbReference type="Gene3D" id="2.40.50.230">
    <property type="entry name" value="Gp5 N-terminal domain"/>
    <property type="match status" value="1"/>
</dbReference>
<dbReference type="Pfam" id="PF04717">
    <property type="entry name" value="Phage_base_V"/>
    <property type="match status" value="1"/>
</dbReference>
<feature type="region of interest" description="Disordered" evidence="1">
    <location>
        <begin position="196"/>
        <end position="216"/>
    </location>
</feature>